<organism evidence="2 3">
    <name type="scientific">Stakelama tenebrarum</name>
    <dbReference type="NCBI Taxonomy" id="2711215"/>
    <lineage>
        <taxon>Bacteria</taxon>
        <taxon>Pseudomonadati</taxon>
        <taxon>Pseudomonadota</taxon>
        <taxon>Alphaproteobacteria</taxon>
        <taxon>Sphingomonadales</taxon>
        <taxon>Sphingomonadaceae</taxon>
        <taxon>Stakelama</taxon>
    </lineage>
</organism>
<dbReference type="InterPro" id="IPR009875">
    <property type="entry name" value="PilZ_domain"/>
</dbReference>
<protein>
    <submittedName>
        <fullName evidence="2">PilZ domain-containing protein</fullName>
    </submittedName>
</protein>
<dbReference type="KEGG" id="spzr:G5C33_07835"/>
<dbReference type="Proteomes" id="UP000501568">
    <property type="component" value="Chromosome"/>
</dbReference>
<feature type="domain" description="PilZ" evidence="1">
    <location>
        <begin position="21"/>
        <end position="101"/>
    </location>
</feature>
<dbReference type="SUPFAM" id="SSF141371">
    <property type="entry name" value="PilZ domain-like"/>
    <property type="match status" value="2"/>
</dbReference>
<accession>A0A6G6Y541</accession>
<sequence length="216" mass="23483">MIEMLAFDNGDALHQQDGRWQPRNSKRSVSTLLTARLVSDRVPDQPCRIRNVSTGGMMIEFRVPLVVGDTVAVELRTGERLDASIVWTNAGRAGLQFFAPRDMTSILTPANRAAPGKGKAPRAPRFETCSAVRIGDGCRSYPARLIDISQSGGHIAIDESIALGGALWILIPDLSPRPISVRWRRGGEAGIAFGQMIPYGELAVWLADSSRRFSAA</sequence>
<dbReference type="Pfam" id="PF07238">
    <property type="entry name" value="PilZ"/>
    <property type="match status" value="2"/>
</dbReference>
<gene>
    <name evidence="2" type="ORF">G5C33_07835</name>
</gene>
<proteinExistence type="predicted"/>
<evidence type="ECO:0000259" key="1">
    <source>
        <dbReference type="Pfam" id="PF07238"/>
    </source>
</evidence>
<reference evidence="2 3" key="1">
    <citation type="submission" date="2020-02" db="EMBL/GenBank/DDBJ databases">
        <authorList>
            <person name="Zheng R.K."/>
            <person name="Sun C.M."/>
        </authorList>
    </citation>
    <scope>NUCLEOTIDE SEQUENCE [LARGE SCALE GENOMIC DNA]</scope>
    <source>
        <strain evidence="3">zrk23</strain>
    </source>
</reference>
<feature type="domain" description="PilZ" evidence="1">
    <location>
        <begin position="122"/>
        <end position="195"/>
    </location>
</feature>
<dbReference type="GO" id="GO:0035438">
    <property type="term" value="F:cyclic-di-GMP binding"/>
    <property type="evidence" value="ECO:0007669"/>
    <property type="project" value="InterPro"/>
</dbReference>
<evidence type="ECO:0000313" key="3">
    <source>
        <dbReference type="Proteomes" id="UP000501568"/>
    </source>
</evidence>
<keyword evidence="3" id="KW-1185">Reference proteome</keyword>
<evidence type="ECO:0000313" key="2">
    <source>
        <dbReference type="EMBL" id="QIG79713.1"/>
    </source>
</evidence>
<dbReference type="EMBL" id="CP049109">
    <property type="protein sequence ID" value="QIG79713.1"/>
    <property type="molecule type" value="Genomic_DNA"/>
</dbReference>
<name>A0A6G6Y541_9SPHN</name>
<dbReference type="AlphaFoldDB" id="A0A6G6Y541"/>